<dbReference type="Proteomes" id="UP001338137">
    <property type="component" value="Unassembled WGS sequence"/>
</dbReference>
<comment type="caution">
    <text evidence="4">The sequence shown here is derived from an EMBL/GenBank/DDBJ whole genome shotgun (WGS) entry which is preliminary data.</text>
</comment>
<dbReference type="Gene3D" id="1.10.10.10">
    <property type="entry name" value="Winged helix-like DNA-binding domain superfamily/Winged helix DNA-binding domain"/>
    <property type="match status" value="1"/>
</dbReference>
<evidence type="ECO:0000313" key="4">
    <source>
        <dbReference type="EMBL" id="MEC0225660.1"/>
    </source>
</evidence>
<feature type="domain" description="Transcription regulator PadR N-terminal" evidence="2">
    <location>
        <begin position="8"/>
        <end position="83"/>
    </location>
</feature>
<evidence type="ECO:0000259" key="2">
    <source>
        <dbReference type="Pfam" id="PF03551"/>
    </source>
</evidence>
<dbReference type="EMBL" id="JARLKY010000002">
    <property type="protein sequence ID" value="MEC0225660.1"/>
    <property type="molecule type" value="Genomic_DNA"/>
</dbReference>
<gene>
    <name evidence="4" type="ORF">P4I72_00790</name>
</gene>
<dbReference type="InterPro" id="IPR036390">
    <property type="entry name" value="WH_DNA-bd_sf"/>
</dbReference>
<dbReference type="Gene3D" id="6.10.140.190">
    <property type="match status" value="1"/>
</dbReference>
<sequence>MSSIQLVLLSLLAREPLSGYDMKQQMKGRINFFYKINNNQLYPALSKLETEGLVQLQSYERESYRPAKKIYKITDMGIERLKEWVIKPSEPGNWDEFLLMQYNSWLVAPEVLIRIMEDRKREHEQRIKEYRVKVAALREQNERLTSENPLFSSVALIEMGILFESSCREWCDKMIDCLKKNEM</sequence>
<dbReference type="SUPFAM" id="SSF46785">
    <property type="entry name" value="Winged helix' DNA-binding domain"/>
    <property type="match status" value="1"/>
</dbReference>
<dbReference type="Pfam" id="PF03551">
    <property type="entry name" value="PadR"/>
    <property type="match status" value="1"/>
</dbReference>
<feature type="domain" description="Transcription regulator PadR C-terminal" evidence="3">
    <location>
        <begin position="95"/>
        <end position="178"/>
    </location>
</feature>
<dbReference type="InterPro" id="IPR005149">
    <property type="entry name" value="Tscrpt_reg_PadR_N"/>
</dbReference>
<dbReference type="InterPro" id="IPR036388">
    <property type="entry name" value="WH-like_DNA-bd_sf"/>
</dbReference>
<name>A0ABU6FV97_9BACL</name>
<dbReference type="PANTHER" id="PTHR43252">
    <property type="entry name" value="TRANSCRIPTIONAL REGULATOR YQJI"/>
    <property type="match status" value="1"/>
</dbReference>
<reference evidence="4 5" key="1">
    <citation type="submission" date="2023-03" db="EMBL/GenBank/DDBJ databases">
        <title>Bacillus Genome Sequencing.</title>
        <authorList>
            <person name="Dunlap C."/>
        </authorList>
    </citation>
    <scope>NUCLEOTIDE SEQUENCE [LARGE SCALE GENOMIC DNA]</scope>
    <source>
        <strain evidence="4 5">BD-533</strain>
    </source>
</reference>
<evidence type="ECO:0000259" key="3">
    <source>
        <dbReference type="Pfam" id="PF10400"/>
    </source>
</evidence>
<keyword evidence="5" id="KW-1185">Reference proteome</keyword>
<feature type="coiled-coil region" evidence="1">
    <location>
        <begin position="113"/>
        <end position="147"/>
    </location>
</feature>
<dbReference type="RefSeq" id="WP_326070072.1">
    <property type="nucleotide sequence ID" value="NZ_JARLKY010000002.1"/>
</dbReference>
<evidence type="ECO:0000313" key="5">
    <source>
        <dbReference type="Proteomes" id="UP001338137"/>
    </source>
</evidence>
<accession>A0ABU6FV97</accession>
<dbReference type="Pfam" id="PF10400">
    <property type="entry name" value="Vir_act_alpha_C"/>
    <property type="match status" value="1"/>
</dbReference>
<protein>
    <submittedName>
        <fullName evidence="4">PadR family transcriptional regulator</fullName>
    </submittedName>
</protein>
<proteinExistence type="predicted"/>
<dbReference type="PANTHER" id="PTHR43252:SF4">
    <property type="entry name" value="TRANSCRIPTIONAL REGULATORY PROTEIN"/>
    <property type="match status" value="1"/>
</dbReference>
<organism evidence="4 5">
    <name type="scientific">Paenibacillus alba</name>
    <dbReference type="NCBI Taxonomy" id="1197127"/>
    <lineage>
        <taxon>Bacteria</taxon>
        <taxon>Bacillati</taxon>
        <taxon>Bacillota</taxon>
        <taxon>Bacilli</taxon>
        <taxon>Bacillales</taxon>
        <taxon>Paenibacillaceae</taxon>
        <taxon>Paenibacillus</taxon>
    </lineage>
</organism>
<evidence type="ECO:0000256" key="1">
    <source>
        <dbReference type="SAM" id="Coils"/>
    </source>
</evidence>
<keyword evidence="1" id="KW-0175">Coiled coil</keyword>
<dbReference type="InterPro" id="IPR018309">
    <property type="entry name" value="Tscrpt_reg_PadR_C"/>
</dbReference>